<dbReference type="Pfam" id="PF04488">
    <property type="entry name" value="Gly_transf_sug"/>
    <property type="match status" value="1"/>
</dbReference>
<dbReference type="GO" id="GO:0016020">
    <property type="term" value="C:membrane"/>
    <property type="evidence" value="ECO:0007669"/>
    <property type="project" value="GOC"/>
</dbReference>
<dbReference type="InterPro" id="IPR029044">
    <property type="entry name" value="Nucleotide-diphossugar_trans"/>
</dbReference>
<keyword evidence="1" id="KW-0808">Transferase</keyword>
<dbReference type="RefSeq" id="WP_077868876.1">
    <property type="nucleotide sequence ID" value="NZ_BKAK01000075.1"/>
</dbReference>
<reference evidence="2" key="1">
    <citation type="submission" date="2021-04" db="EMBL/GenBank/DDBJ databases">
        <title>Complete genome sequence of the type strain Clostridium beijerinckii NRRL B-598.</title>
        <authorList>
            <person name="Sedlar K."/>
            <person name="Branska B."/>
            <person name="Bezdicek M."/>
            <person name="Nykrynova M."/>
            <person name="Lengerova M."/>
            <person name="Skutkova H."/>
            <person name="Patakova P."/>
        </authorList>
    </citation>
    <scope>NUCLEOTIDE SEQUENCE</scope>
    <source>
        <strain evidence="2">DSM 791</strain>
    </source>
</reference>
<dbReference type="PANTHER" id="PTHR32385:SF15">
    <property type="entry name" value="INOSITOL PHOSPHOCERAMIDE MANNOSYLTRANSFERASE 1"/>
    <property type="match status" value="1"/>
</dbReference>
<sequence length="238" mass="27888">MIPKVIHYCWFGGKHLPNDVEKCKESWRKYCPDYKIIQWDEKNFDLNSSPFVKSAYEAKAWAFVSDYARLKIIYENGGIYLDTDVELLKSLDQLLNYECYIGVQQCEHLCNTGLGFGAEPHNPVVLAMLKQYDGLMYSEENKINMACPYLNSKVFFYAGYKYSDDIQRVDNAVIFPPLYFDPAAPGKDMRNLKCNETISIHHYSASWMGKKTRIRRSIIRMIGQERINHFKRIIRYGR</sequence>
<evidence type="ECO:0000256" key="1">
    <source>
        <dbReference type="ARBA" id="ARBA00022679"/>
    </source>
</evidence>
<dbReference type="InterPro" id="IPR007577">
    <property type="entry name" value="GlycoTrfase_DXD_sugar-bd_CS"/>
</dbReference>
<keyword evidence="3" id="KW-1185">Reference proteome</keyword>
<dbReference type="GeneID" id="66344035"/>
<dbReference type="Proteomes" id="UP000679373">
    <property type="component" value="Chromosome"/>
</dbReference>
<name>A0AB74VIZ8_CLOBE</name>
<organism evidence="2 3">
    <name type="scientific">Clostridium beijerinckii</name>
    <name type="common">Clostridium MP</name>
    <dbReference type="NCBI Taxonomy" id="1520"/>
    <lineage>
        <taxon>Bacteria</taxon>
        <taxon>Bacillati</taxon>
        <taxon>Bacillota</taxon>
        <taxon>Clostridia</taxon>
        <taxon>Eubacteriales</taxon>
        <taxon>Clostridiaceae</taxon>
        <taxon>Clostridium</taxon>
    </lineage>
</organism>
<dbReference type="SUPFAM" id="SSF53448">
    <property type="entry name" value="Nucleotide-diphospho-sugar transferases"/>
    <property type="match status" value="1"/>
</dbReference>
<evidence type="ECO:0000313" key="3">
    <source>
        <dbReference type="Proteomes" id="UP000679373"/>
    </source>
</evidence>
<dbReference type="Gene3D" id="3.90.550.20">
    <property type="match status" value="1"/>
</dbReference>
<dbReference type="AlphaFoldDB" id="A0AB74VIZ8"/>
<proteinExistence type="predicted"/>
<accession>A0AB74VIZ8</accession>
<dbReference type="PANTHER" id="PTHR32385">
    <property type="entry name" value="MANNOSYL PHOSPHORYLINOSITOL CERAMIDE SYNTHASE"/>
    <property type="match status" value="1"/>
</dbReference>
<protein>
    <submittedName>
        <fullName evidence="2">Exopolysaccharide biosynthesis protein</fullName>
    </submittedName>
</protein>
<dbReference type="EMBL" id="CP073653">
    <property type="protein sequence ID" value="QUN36351.1"/>
    <property type="molecule type" value="Genomic_DNA"/>
</dbReference>
<dbReference type="InterPro" id="IPR051706">
    <property type="entry name" value="Glycosyltransferase_domain"/>
</dbReference>
<evidence type="ECO:0000313" key="2">
    <source>
        <dbReference type="EMBL" id="QUN36351.1"/>
    </source>
</evidence>
<gene>
    <name evidence="2" type="ORF">KEC93_05890</name>
</gene>
<dbReference type="GO" id="GO:0051999">
    <property type="term" value="P:mannosyl-inositol phosphorylceramide biosynthetic process"/>
    <property type="evidence" value="ECO:0007669"/>
    <property type="project" value="TreeGrafter"/>
</dbReference>
<dbReference type="GO" id="GO:0000030">
    <property type="term" value="F:mannosyltransferase activity"/>
    <property type="evidence" value="ECO:0007669"/>
    <property type="project" value="TreeGrafter"/>
</dbReference>